<feature type="region of interest" description="Disordered" evidence="1">
    <location>
        <begin position="266"/>
        <end position="411"/>
    </location>
</feature>
<accession>A0A150WRR5</accession>
<dbReference type="EMBL" id="LUKE01000001">
    <property type="protein sequence ID" value="KYG67152.1"/>
    <property type="molecule type" value="Genomic_DNA"/>
</dbReference>
<name>A0A150WRR5_BDEBC</name>
<organism evidence="2 3">
    <name type="scientific">Bdellovibrio bacteriovorus</name>
    <dbReference type="NCBI Taxonomy" id="959"/>
    <lineage>
        <taxon>Bacteria</taxon>
        <taxon>Pseudomonadati</taxon>
        <taxon>Bdellovibrionota</taxon>
        <taxon>Bdellovibrionia</taxon>
        <taxon>Bdellovibrionales</taxon>
        <taxon>Pseudobdellovibrionaceae</taxon>
        <taxon>Bdellovibrio</taxon>
    </lineage>
</organism>
<keyword evidence="3" id="KW-1185">Reference proteome</keyword>
<proteinExistence type="predicted"/>
<gene>
    <name evidence="2" type="ORF">AZI86_09070</name>
</gene>
<evidence type="ECO:0000256" key="1">
    <source>
        <dbReference type="SAM" id="MobiDB-lite"/>
    </source>
</evidence>
<feature type="compositionally biased region" description="Low complexity" evidence="1">
    <location>
        <begin position="8"/>
        <end position="24"/>
    </location>
</feature>
<sequence length="433" mass="43665">MQEKFCGKKTNTTTTKTPTVSNVPVPTPRPTQDGEAAPANSCKTKYDELIEKCEMSTSDTAASCDESNHAKMKNASNNAQTAAQSDTAAVQQACGQAGGISNSAKEAMKTFRENCGGALETCQSACGELSEFLRQDSCWSTLGLNQNSAKVLADSKKRSCDTYQSQVDDADQAISNYNTTGAGSAACQMAAMGTSSPEEAAKENEKKTFCEANPTYPGCASASAANCDDPSQANNKVCVCSKNPGHYMCRGGMNAESDAFASSSIDASSRLPTSQASANAGDMPSLPGLEHGPRPKGGDVQGIDGRQGGAAVGSANLSGNVNPSGIGGGGGGPADVVPGSGGSYGGGGSGGRALMGASLSGSGGGGRGGGSGSANGAVNQNPDLRQFLPGGSRDPRLQGNAGSTGVDGITGPHSNIWGKVRNRYQLLKNTLEP</sequence>
<feature type="compositionally biased region" description="Gly residues" evidence="1">
    <location>
        <begin position="325"/>
        <end position="353"/>
    </location>
</feature>
<comment type="caution">
    <text evidence="2">The sequence shown here is derived from an EMBL/GenBank/DDBJ whole genome shotgun (WGS) entry which is preliminary data.</text>
</comment>
<protein>
    <submittedName>
        <fullName evidence="2">Uncharacterized protein</fullName>
    </submittedName>
</protein>
<dbReference type="AlphaFoldDB" id="A0A150WRR5"/>
<evidence type="ECO:0000313" key="3">
    <source>
        <dbReference type="Proteomes" id="UP000075320"/>
    </source>
</evidence>
<reference evidence="2 3" key="1">
    <citation type="submission" date="2016-03" db="EMBL/GenBank/DDBJ databases">
        <authorList>
            <person name="Ploux O."/>
        </authorList>
    </citation>
    <scope>NUCLEOTIDE SEQUENCE [LARGE SCALE GENOMIC DNA]</scope>
    <source>
        <strain evidence="2 3">R0</strain>
    </source>
</reference>
<feature type="compositionally biased region" description="Gly residues" evidence="1">
    <location>
        <begin position="361"/>
        <end position="373"/>
    </location>
</feature>
<dbReference type="Proteomes" id="UP000075320">
    <property type="component" value="Unassembled WGS sequence"/>
</dbReference>
<evidence type="ECO:0000313" key="2">
    <source>
        <dbReference type="EMBL" id="KYG67152.1"/>
    </source>
</evidence>
<feature type="region of interest" description="Disordered" evidence="1">
    <location>
        <begin position="1"/>
        <end position="41"/>
    </location>
</feature>